<evidence type="ECO:0000256" key="6">
    <source>
        <dbReference type="ARBA" id="ARBA00023315"/>
    </source>
</evidence>
<keyword evidence="5 7" id="KW-0443">Lipid metabolism</keyword>
<dbReference type="RefSeq" id="WP_114834801.1">
    <property type="nucleotide sequence ID" value="NZ_LR699114.1"/>
</dbReference>
<evidence type="ECO:0000256" key="4">
    <source>
        <dbReference type="ARBA" id="ARBA00022737"/>
    </source>
</evidence>
<evidence type="ECO:0000313" key="9">
    <source>
        <dbReference type="EMBL" id="RDI41798.1"/>
    </source>
</evidence>
<accession>A0A370GDC5</accession>
<sequence length="352" mass="37237">MQALNKTQYSLSELTKGLDVMIKGDPHCMISGICTLNHSRPGHIAFLTNSLYRKYLPDTQASAVILTEEDAAGCTVNAVISRNPYYTYSQIAAFFNDHETPAAGIHPTVVIGKDTYVDPSASIGAHCIIGKGVKIAANAVIGPGCIIGDFSVIGEATQLDARVTLYHRVKIGKRTRIASGVVIGSDGFGFANQKGVWHKVPQVGGVEIGDDVDIGANTTIDRGAVEDTVIENGVKLDNLIQVAHNVRIGAHTVIAGCTGIAGSTVIGKHCMIGGAAMIAGHLTITDGVMLTGGTGVTKSIQEPGIYSTGILGLMTNQEFRKKSARFHQLESLVQRVKSLESALKELTERNES</sequence>
<dbReference type="EC" id="2.3.1.191" evidence="7"/>
<dbReference type="PANTHER" id="PTHR43378">
    <property type="entry name" value="UDP-3-O-ACYLGLUCOSAMINE N-ACYLTRANSFERASE"/>
    <property type="match status" value="1"/>
</dbReference>
<dbReference type="PANTHER" id="PTHR43378:SF2">
    <property type="entry name" value="UDP-3-O-ACYLGLUCOSAMINE N-ACYLTRANSFERASE 1, MITOCHONDRIAL-RELATED"/>
    <property type="match status" value="1"/>
</dbReference>
<dbReference type="OrthoDB" id="9784739at2"/>
<dbReference type="EMBL" id="QQAX01000017">
    <property type="protein sequence ID" value="RDI41798.1"/>
    <property type="molecule type" value="Genomic_DNA"/>
</dbReference>
<feature type="domain" description="UDP-3-O-[3-hydroxymyristoyl] glucosamine N-acyltransferase non-repeat region" evidence="8">
    <location>
        <begin position="29"/>
        <end position="93"/>
    </location>
</feature>
<keyword evidence="4 7" id="KW-0677">Repeat</keyword>
<dbReference type="Gene3D" id="2.160.10.10">
    <property type="entry name" value="Hexapeptide repeat proteins"/>
    <property type="match status" value="1"/>
</dbReference>
<dbReference type="NCBIfam" id="TIGR01853">
    <property type="entry name" value="lipid_A_lpxD"/>
    <property type="match status" value="1"/>
</dbReference>
<dbReference type="CDD" id="cd03352">
    <property type="entry name" value="LbH_LpxD"/>
    <property type="match status" value="1"/>
</dbReference>
<gene>
    <name evidence="7" type="primary">lpxD</name>
    <name evidence="9" type="ORF">C8D86_11714</name>
</gene>
<dbReference type="InterPro" id="IPR020573">
    <property type="entry name" value="UDP_GlcNAc_AcTrfase_non-rep"/>
</dbReference>
<evidence type="ECO:0000313" key="10">
    <source>
        <dbReference type="Proteomes" id="UP000254720"/>
    </source>
</evidence>
<comment type="caution">
    <text evidence="9">The sequence shown here is derived from an EMBL/GenBank/DDBJ whole genome shotgun (WGS) entry which is preliminary data.</text>
</comment>
<dbReference type="Pfam" id="PF04613">
    <property type="entry name" value="LpxD"/>
    <property type="match status" value="1"/>
</dbReference>
<keyword evidence="10" id="KW-1185">Reference proteome</keyword>
<comment type="pathway">
    <text evidence="7">Bacterial outer membrane biogenesis; LPS lipid A biosynthesis.</text>
</comment>
<evidence type="ECO:0000256" key="3">
    <source>
        <dbReference type="ARBA" id="ARBA00022679"/>
    </source>
</evidence>
<dbReference type="NCBIfam" id="NF002060">
    <property type="entry name" value="PRK00892.1"/>
    <property type="match status" value="1"/>
</dbReference>
<protein>
    <recommendedName>
        <fullName evidence="7">UDP-3-O-acylglucosamine N-acyltransferase</fullName>
        <ecNumber evidence="7">2.3.1.191</ecNumber>
    </recommendedName>
</protein>
<dbReference type="Pfam" id="PF00132">
    <property type="entry name" value="Hexapep"/>
    <property type="match status" value="2"/>
</dbReference>
<dbReference type="InterPro" id="IPR007691">
    <property type="entry name" value="LpxD"/>
</dbReference>
<evidence type="ECO:0000256" key="1">
    <source>
        <dbReference type="ARBA" id="ARBA00022516"/>
    </source>
</evidence>
<keyword evidence="1 7" id="KW-0444">Lipid biosynthesis</keyword>
<dbReference type="InterPro" id="IPR011004">
    <property type="entry name" value="Trimer_LpxA-like_sf"/>
</dbReference>
<dbReference type="AlphaFoldDB" id="A0A370GDC5"/>
<feature type="active site" description="Proton acceptor" evidence="7">
    <location>
        <position position="244"/>
    </location>
</feature>
<evidence type="ECO:0000256" key="2">
    <source>
        <dbReference type="ARBA" id="ARBA00022556"/>
    </source>
</evidence>
<dbReference type="GO" id="GO:0016020">
    <property type="term" value="C:membrane"/>
    <property type="evidence" value="ECO:0007669"/>
    <property type="project" value="GOC"/>
</dbReference>
<keyword evidence="3 7" id="KW-0808">Transferase</keyword>
<name>A0A370GDC5_9COXI</name>
<comment type="subunit">
    <text evidence="7">Homotrimer.</text>
</comment>
<keyword evidence="6 7" id="KW-0012">Acyltransferase</keyword>
<evidence type="ECO:0000256" key="7">
    <source>
        <dbReference type="HAMAP-Rule" id="MF_00523"/>
    </source>
</evidence>
<evidence type="ECO:0000259" key="8">
    <source>
        <dbReference type="Pfam" id="PF04613"/>
    </source>
</evidence>
<dbReference type="SUPFAM" id="SSF51161">
    <property type="entry name" value="Trimeric LpxA-like enzymes"/>
    <property type="match status" value="1"/>
</dbReference>
<comment type="function">
    <text evidence="7">Catalyzes the N-acylation of UDP-3-O-acylglucosamine using 3-hydroxyacyl-ACP as the acyl donor. Is involved in the biosynthesis of lipid A, a phosphorylated glycolipid that anchors the lipopolysaccharide to the outer membrane of the cell.</text>
</comment>
<reference evidence="9 10" key="1">
    <citation type="submission" date="2018-07" db="EMBL/GenBank/DDBJ databases">
        <title>Genomic Encyclopedia of Type Strains, Phase IV (KMG-IV): sequencing the most valuable type-strain genomes for metagenomic binning, comparative biology and taxonomic classification.</title>
        <authorList>
            <person name="Goeker M."/>
        </authorList>
    </citation>
    <scope>NUCLEOTIDE SEQUENCE [LARGE SCALE GENOMIC DNA]</scope>
    <source>
        <strain evidence="9 10">DSM 16500</strain>
    </source>
</reference>
<dbReference type="GO" id="GO:0016410">
    <property type="term" value="F:N-acyltransferase activity"/>
    <property type="evidence" value="ECO:0007669"/>
    <property type="project" value="InterPro"/>
</dbReference>
<comment type="catalytic activity">
    <reaction evidence="7">
        <text>a UDP-3-O-[(3R)-3-hydroxyacyl]-alpha-D-glucosamine + a (3R)-hydroxyacyl-[ACP] = a UDP-2-N,3-O-bis[(3R)-3-hydroxyacyl]-alpha-D-glucosamine + holo-[ACP] + H(+)</text>
        <dbReference type="Rhea" id="RHEA:53836"/>
        <dbReference type="Rhea" id="RHEA-COMP:9685"/>
        <dbReference type="Rhea" id="RHEA-COMP:9945"/>
        <dbReference type="ChEBI" id="CHEBI:15378"/>
        <dbReference type="ChEBI" id="CHEBI:64479"/>
        <dbReference type="ChEBI" id="CHEBI:78827"/>
        <dbReference type="ChEBI" id="CHEBI:137740"/>
        <dbReference type="ChEBI" id="CHEBI:137748"/>
        <dbReference type="EC" id="2.3.1.191"/>
    </reaction>
</comment>
<dbReference type="Gene3D" id="1.20.5.170">
    <property type="match status" value="1"/>
</dbReference>
<dbReference type="UniPathway" id="UPA00973"/>
<organism evidence="9 10">
    <name type="scientific">Aquicella lusitana</name>
    <dbReference type="NCBI Taxonomy" id="254246"/>
    <lineage>
        <taxon>Bacteria</taxon>
        <taxon>Pseudomonadati</taxon>
        <taxon>Pseudomonadota</taxon>
        <taxon>Gammaproteobacteria</taxon>
        <taxon>Legionellales</taxon>
        <taxon>Coxiellaceae</taxon>
        <taxon>Aquicella</taxon>
    </lineage>
</organism>
<dbReference type="Proteomes" id="UP000254720">
    <property type="component" value="Unassembled WGS sequence"/>
</dbReference>
<dbReference type="HAMAP" id="MF_00523">
    <property type="entry name" value="LpxD"/>
    <property type="match status" value="1"/>
</dbReference>
<keyword evidence="2 7" id="KW-0441">Lipid A biosynthesis</keyword>
<dbReference type="GO" id="GO:0103118">
    <property type="term" value="F:UDP-3-O-[(3R)-3-hydroxyacyl]-glucosamine N-acyltransferase activity"/>
    <property type="evidence" value="ECO:0007669"/>
    <property type="project" value="UniProtKB-EC"/>
</dbReference>
<dbReference type="GO" id="GO:0009245">
    <property type="term" value="P:lipid A biosynthetic process"/>
    <property type="evidence" value="ECO:0007669"/>
    <property type="project" value="UniProtKB-UniRule"/>
</dbReference>
<dbReference type="InterPro" id="IPR001451">
    <property type="entry name" value="Hexapep"/>
</dbReference>
<comment type="similarity">
    <text evidence="7">Belongs to the transferase hexapeptide repeat family. LpxD subfamily.</text>
</comment>
<evidence type="ECO:0000256" key="5">
    <source>
        <dbReference type="ARBA" id="ARBA00023098"/>
    </source>
</evidence>
<dbReference type="Gene3D" id="3.40.1390.10">
    <property type="entry name" value="MurE/MurF, N-terminal domain"/>
    <property type="match status" value="1"/>
</dbReference>
<proteinExistence type="inferred from homology"/>